<proteinExistence type="predicted"/>
<reference evidence="2 3" key="1">
    <citation type="journal article" date="2019" name="Nat. Microbiol.">
        <title>Mediterranean grassland soil C-N compound turnover is dependent on rainfall and depth, and is mediated by genomically divergent microorganisms.</title>
        <authorList>
            <person name="Diamond S."/>
            <person name="Andeer P.F."/>
            <person name="Li Z."/>
            <person name="Crits-Christoph A."/>
            <person name="Burstein D."/>
            <person name="Anantharaman K."/>
            <person name="Lane K.R."/>
            <person name="Thomas B.C."/>
            <person name="Pan C."/>
            <person name="Northen T.R."/>
            <person name="Banfield J.F."/>
        </authorList>
    </citation>
    <scope>NUCLEOTIDE SEQUENCE [LARGE SCALE GENOMIC DNA]</scope>
    <source>
        <strain evidence="2">WS_3</strain>
    </source>
</reference>
<feature type="region of interest" description="Disordered" evidence="1">
    <location>
        <begin position="16"/>
        <end position="57"/>
    </location>
</feature>
<name>A0A538SLB7_UNCEI</name>
<dbReference type="Proteomes" id="UP000320184">
    <property type="component" value="Unassembled WGS sequence"/>
</dbReference>
<accession>A0A538SLB7</accession>
<sequence>MPPDWRVIVALAVNEFGGPSTQPPMHPSSQPTSTRPSLSIEASKKSSMLRQVPPPQMGPRWIGSPGVTFWVVHVCPPLNVVAMKRYQMPVKLLGSSPLAPPL</sequence>
<dbReference type="AlphaFoldDB" id="A0A538SLB7"/>
<organism evidence="2 3">
    <name type="scientific">Eiseniibacteriota bacterium</name>
    <dbReference type="NCBI Taxonomy" id="2212470"/>
    <lineage>
        <taxon>Bacteria</taxon>
        <taxon>Candidatus Eiseniibacteriota</taxon>
    </lineage>
</organism>
<protein>
    <submittedName>
        <fullName evidence="2">Uncharacterized protein</fullName>
    </submittedName>
</protein>
<evidence type="ECO:0000313" key="2">
    <source>
        <dbReference type="EMBL" id="TMQ52152.1"/>
    </source>
</evidence>
<gene>
    <name evidence="2" type="ORF">E6K73_03700</name>
</gene>
<comment type="caution">
    <text evidence="2">The sequence shown here is derived from an EMBL/GenBank/DDBJ whole genome shotgun (WGS) entry which is preliminary data.</text>
</comment>
<feature type="compositionally biased region" description="Polar residues" evidence="1">
    <location>
        <begin position="27"/>
        <end position="37"/>
    </location>
</feature>
<evidence type="ECO:0000313" key="3">
    <source>
        <dbReference type="Proteomes" id="UP000320184"/>
    </source>
</evidence>
<evidence type="ECO:0000256" key="1">
    <source>
        <dbReference type="SAM" id="MobiDB-lite"/>
    </source>
</evidence>
<dbReference type="EMBL" id="VBOT01000042">
    <property type="protein sequence ID" value="TMQ52152.1"/>
    <property type="molecule type" value="Genomic_DNA"/>
</dbReference>